<organism evidence="4 5">
    <name type="scientific">Chungangia koreensis</name>
    <dbReference type="NCBI Taxonomy" id="752657"/>
    <lineage>
        <taxon>Bacteria</taxon>
        <taxon>Bacillati</taxon>
        <taxon>Bacillota</taxon>
        <taxon>Bacilli</taxon>
        <taxon>Lactobacillales</taxon>
        <taxon>Chungangia</taxon>
    </lineage>
</organism>
<keyword evidence="2" id="KW-0732">Signal</keyword>
<dbReference type="RefSeq" id="WP_378155119.1">
    <property type="nucleotide sequence ID" value="NZ_JBHSEC010000019.1"/>
</dbReference>
<evidence type="ECO:0000256" key="1">
    <source>
        <dbReference type="SAM" id="MobiDB-lite"/>
    </source>
</evidence>
<accession>A0ABV8X759</accession>
<evidence type="ECO:0000256" key="2">
    <source>
        <dbReference type="SAM" id="SignalP"/>
    </source>
</evidence>
<comment type="caution">
    <text evidence="4">The sequence shown here is derived from an EMBL/GenBank/DDBJ whole genome shotgun (WGS) entry which is preliminary data.</text>
</comment>
<dbReference type="Proteomes" id="UP001595817">
    <property type="component" value="Unassembled WGS sequence"/>
</dbReference>
<dbReference type="PROSITE" id="PS51257">
    <property type="entry name" value="PROKAR_LIPOPROTEIN"/>
    <property type="match status" value="1"/>
</dbReference>
<dbReference type="SMART" id="SM00327">
    <property type="entry name" value="VWA"/>
    <property type="match status" value="1"/>
</dbReference>
<reference evidence="5" key="1">
    <citation type="journal article" date="2019" name="Int. J. Syst. Evol. Microbiol.">
        <title>The Global Catalogue of Microorganisms (GCM) 10K type strain sequencing project: providing services to taxonomists for standard genome sequencing and annotation.</title>
        <authorList>
            <consortium name="The Broad Institute Genomics Platform"/>
            <consortium name="The Broad Institute Genome Sequencing Center for Infectious Disease"/>
            <person name="Wu L."/>
            <person name="Ma J."/>
        </authorList>
    </citation>
    <scope>NUCLEOTIDE SEQUENCE [LARGE SCALE GENOMIC DNA]</scope>
    <source>
        <strain evidence="5">CCUG 59778</strain>
    </source>
</reference>
<dbReference type="InterPro" id="IPR002035">
    <property type="entry name" value="VWF_A"/>
</dbReference>
<dbReference type="Gene3D" id="3.40.50.410">
    <property type="entry name" value="von Willebrand factor, type A domain"/>
    <property type="match status" value="1"/>
</dbReference>
<dbReference type="InterPro" id="IPR036465">
    <property type="entry name" value="vWFA_dom_sf"/>
</dbReference>
<dbReference type="PROSITE" id="PS50234">
    <property type="entry name" value="VWFA"/>
    <property type="match status" value="1"/>
</dbReference>
<evidence type="ECO:0000313" key="5">
    <source>
        <dbReference type="Proteomes" id="UP001595817"/>
    </source>
</evidence>
<protein>
    <submittedName>
        <fullName evidence="4">VWA domain-containing protein</fullName>
    </submittedName>
</protein>
<proteinExistence type="predicted"/>
<gene>
    <name evidence="4" type="ORF">ACFOZY_10420</name>
</gene>
<feature type="signal peptide" evidence="2">
    <location>
        <begin position="1"/>
        <end position="20"/>
    </location>
</feature>
<feature type="domain" description="VWFA" evidence="3">
    <location>
        <begin position="163"/>
        <end position="351"/>
    </location>
</feature>
<dbReference type="EMBL" id="JBHSEC010000019">
    <property type="protein sequence ID" value="MFC4410829.1"/>
    <property type="molecule type" value="Genomic_DNA"/>
</dbReference>
<name>A0ABV8X759_9LACT</name>
<dbReference type="Pfam" id="PF13519">
    <property type="entry name" value="VWA_2"/>
    <property type="match status" value="1"/>
</dbReference>
<keyword evidence="5" id="KW-1185">Reference proteome</keyword>
<evidence type="ECO:0000313" key="4">
    <source>
        <dbReference type="EMBL" id="MFC4410829.1"/>
    </source>
</evidence>
<sequence length="468" mass="52705">MKKKLSYLLILLFLILAGCNKDKDTDAAPIDELEQQEDVQQTPEANEGDKTPEEDEQGVAEDNTAPPLPTTLEELDQLTPGYTEYLAILEEEDQKKIDELTADLPDISGEPSKEELDRYYEALLAVFQQDFKGPEDLINSMKFQAIGSPDIEDSRYQFKENLNVMVILDASGSMANYEGNQTRMEAAKQAINNFVKGLPEGTNVGLRIYGHEGTGNKEDKARSCSSSELVYPISQYNAGNFDKALTKAKPAGWTPIGLALNEAQKDLASFKGDLNTNIIYLVSDGISTCDDDPVGAAKALFNSDITPIVNVIGFNVDNEGQKQLKEVAEAVEGSYQNVKDAQGLQDQLNEAGKVAEKWEQWKTEQEGWLGYYQVSNNLDIFSYHSQEFRKWVDEGQQVGFTLQYLYQHKDLMSRESHDYLRQKNSEYHDWIEQEYAQLKKDLEALNEKNYTEAVKALESKYLENTTTP</sequence>
<dbReference type="SUPFAM" id="SSF53300">
    <property type="entry name" value="vWA-like"/>
    <property type="match status" value="1"/>
</dbReference>
<evidence type="ECO:0000259" key="3">
    <source>
        <dbReference type="PROSITE" id="PS50234"/>
    </source>
</evidence>
<feature type="region of interest" description="Disordered" evidence="1">
    <location>
        <begin position="27"/>
        <end position="72"/>
    </location>
</feature>
<feature type="chain" id="PRO_5046006185" evidence="2">
    <location>
        <begin position="21"/>
        <end position="468"/>
    </location>
</feature>